<dbReference type="eggNOG" id="ENOG5031U1J">
    <property type="taxonomic scope" value="Bacteria"/>
</dbReference>
<dbReference type="HOGENOM" id="CLU_045231_2_0_11"/>
<evidence type="ECO:0000313" key="3">
    <source>
        <dbReference type="Proteomes" id="UP000007967"/>
    </source>
</evidence>
<dbReference type="Proteomes" id="UP000007967">
    <property type="component" value="Chromosome"/>
</dbReference>
<evidence type="ECO:0008006" key="4">
    <source>
        <dbReference type="Google" id="ProtNLM"/>
    </source>
</evidence>
<dbReference type="AlphaFoldDB" id="D2Q338"/>
<proteinExistence type="predicted"/>
<dbReference type="OrthoDB" id="153031at2"/>
<organism evidence="2 3">
    <name type="scientific">Kribbella flavida (strain DSM 17836 / JCM 10339 / NBRC 14399)</name>
    <dbReference type="NCBI Taxonomy" id="479435"/>
    <lineage>
        <taxon>Bacteria</taxon>
        <taxon>Bacillati</taxon>
        <taxon>Actinomycetota</taxon>
        <taxon>Actinomycetes</taxon>
        <taxon>Propionibacteriales</taxon>
        <taxon>Kribbellaceae</taxon>
        <taxon>Kribbella</taxon>
    </lineage>
</organism>
<dbReference type="RefSeq" id="WP_012920719.1">
    <property type="nucleotide sequence ID" value="NC_013729.1"/>
</dbReference>
<keyword evidence="1" id="KW-0812">Transmembrane</keyword>
<dbReference type="KEGG" id="kfl:Kfla_3099"/>
<dbReference type="EMBL" id="CP001736">
    <property type="protein sequence ID" value="ADB32163.1"/>
    <property type="molecule type" value="Genomic_DNA"/>
</dbReference>
<accession>D2Q338</accession>
<sequence length="362" mass="39889">MGNRSRTLVIALGIFFVGVAVLAKFYAYPTLAVAPADQVAHTVSTTQQDATVFVVATQKETQLPLTSTRTVRGDVVAAEKISEALDREVVVFDTAVVTDDDPQYQFPAEDDAKRDEKAPLSFVQERVVLDAHTGEAVRWNPDPAKDNSGEYITTTLNPNDRKRPGDPVFKGHEGLVLKFPFGTEKKTYQFWDSTLRKAFPIEFQEETELLGLKVYKFVQDVPKSEVPLVTPLKVPGAMVEATGQDAVEVQRSYQNIRTLWIEPVTGAIIKGEEKQFATIDYQGEAKITATEATIAYNDATVKKNVEGAQENGREEGGYQEKASQLHLIGFWVPLLSLIVGLLLLAAAAFFSLRPRTARRAAG</sequence>
<evidence type="ECO:0000256" key="1">
    <source>
        <dbReference type="SAM" id="Phobius"/>
    </source>
</evidence>
<protein>
    <recommendedName>
        <fullName evidence="4">DUF3068 domain-containing protein</fullName>
    </recommendedName>
</protein>
<reference evidence="3" key="1">
    <citation type="submission" date="2009-09" db="EMBL/GenBank/DDBJ databases">
        <title>The complete genome of Kribbella flavida DSM 17836.</title>
        <authorList>
            <consortium name="US DOE Joint Genome Institute (JGI-PGF)"/>
            <person name="Lucas S."/>
            <person name="Copeland A."/>
            <person name="Lapidus A."/>
            <person name="Glavina del Rio T."/>
            <person name="Dalin E."/>
            <person name="Tice H."/>
            <person name="Bruce D."/>
            <person name="Goodwin L."/>
            <person name="Pitluck S."/>
            <person name="Kyrpides N."/>
            <person name="Mavromatis K."/>
            <person name="Ivanova N."/>
            <person name="Saunders E."/>
            <person name="Brettin T."/>
            <person name="Detter J.C."/>
            <person name="Han C."/>
            <person name="Larimer F."/>
            <person name="Land M."/>
            <person name="Hauser L."/>
            <person name="Markowitz V."/>
            <person name="Cheng J.-F."/>
            <person name="Hugenholtz P."/>
            <person name="Woyke T."/>
            <person name="Wu D."/>
            <person name="Pukall R."/>
            <person name="Klenk H.-P."/>
            <person name="Eisen J.A."/>
        </authorList>
    </citation>
    <scope>NUCLEOTIDE SEQUENCE [LARGE SCALE GENOMIC DNA]</scope>
    <source>
        <strain evidence="3">DSM 17836 / JCM 10339 / NBRC 14399</strain>
    </source>
</reference>
<feature type="transmembrane region" description="Helical" evidence="1">
    <location>
        <begin position="330"/>
        <end position="352"/>
    </location>
</feature>
<gene>
    <name evidence="2" type="ordered locus">Kfla_3099</name>
</gene>
<keyword evidence="3" id="KW-1185">Reference proteome</keyword>
<dbReference type="Pfam" id="PF11271">
    <property type="entry name" value="PorA"/>
    <property type="match status" value="1"/>
</dbReference>
<keyword evidence="1" id="KW-1133">Transmembrane helix</keyword>
<dbReference type="InterPro" id="IPR021424">
    <property type="entry name" value="PorA"/>
</dbReference>
<dbReference type="STRING" id="479435.Kfla_3099"/>
<name>D2Q338_KRIFD</name>
<evidence type="ECO:0000313" key="2">
    <source>
        <dbReference type="EMBL" id="ADB32163.1"/>
    </source>
</evidence>
<keyword evidence="1" id="KW-0472">Membrane</keyword>
<reference evidence="2 3" key="2">
    <citation type="journal article" date="2010" name="Stand. Genomic Sci.">
        <title>Complete genome sequence of Kribbella flavida type strain (IFO 14399).</title>
        <authorList>
            <person name="Pukall R."/>
            <person name="Lapidus A."/>
            <person name="Glavina Del Rio T."/>
            <person name="Copeland A."/>
            <person name="Tice H."/>
            <person name="Cheng J.-F."/>
            <person name="Lucas S."/>
            <person name="Chen F."/>
            <person name="Nolan M."/>
            <person name="LaButti K."/>
            <person name="Pati A."/>
            <person name="Ivanova N."/>
            <person name="Mavrommatis K."/>
            <person name="Mikhailova N."/>
            <person name="Pitluck S."/>
            <person name="Bruce D."/>
            <person name="Goodwin L."/>
            <person name="Land M."/>
            <person name="Hauser L."/>
            <person name="Chang Y.-J."/>
            <person name="Jeffries C.D."/>
            <person name="Chen A."/>
            <person name="Palaniappan K."/>
            <person name="Chain P."/>
            <person name="Rohde M."/>
            <person name="Goeker M."/>
            <person name="Bristow J."/>
            <person name="Eisen J.A."/>
            <person name="Markowitz V."/>
            <person name="Hugenholtz P."/>
            <person name="Kyrpides N.C."/>
            <person name="Klenk H.-P."/>
            <person name="Brettin T."/>
        </authorList>
    </citation>
    <scope>NUCLEOTIDE SEQUENCE [LARGE SCALE GENOMIC DNA]</scope>
    <source>
        <strain evidence="3">DSM 17836 / JCM 10339 / NBRC 14399</strain>
    </source>
</reference>